<comment type="caution">
    <text evidence="1">The sequence shown here is derived from an EMBL/GenBank/DDBJ whole genome shotgun (WGS) entry which is preliminary data.</text>
</comment>
<evidence type="ECO:0000313" key="2">
    <source>
        <dbReference type="Proteomes" id="UP000683000"/>
    </source>
</evidence>
<accession>A0A8I2YDP4</accession>
<reference evidence="1" key="1">
    <citation type="submission" date="2021-03" db="EMBL/GenBank/DDBJ databases">
        <title>Evolutionary innovations through gain and loss of genes in the ectomycorrhizal Boletales.</title>
        <authorList>
            <person name="Wu G."/>
            <person name="Miyauchi S."/>
            <person name="Morin E."/>
            <person name="Yang Z.-L."/>
            <person name="Xu J."/>
            <person name="Martin F.M."/>
        </authorList>
    </citation>
    <scope>NUCLEOTIDE SEQUENCE</scope>
    <source>
        <strain evidence="1">BR01</strain>
    </source>
</reference>
<sequence>MSFFFHVFSHSHSWLRAPCPKVPLTQEAHQVVNERRRQAAACFRQDLADAQRKIDESVANIATTHHKSVQCVQKEFHMGRSVLHTRRTVNAWNAWCAKVATEESSCAGKDVSGSGVLVDIIRCRKCEYLALTAEQKKELVENYAPIRDAKHSACRTSARSCVNDITGTLKCVRDELSALSARMGLESMLWSVHGTTDFSLRLMCFETDSLTDFMGTAMRIDREDLTTRMEGYSIQGIHGAAHNHREHIVSVRSELRGVILHKLREITRNESAQMRYKDFWPKIVQRYKVHIKGWLSDIPFRQHYFLANPYTLTIHRARERPQ</sequence>
<dbReference type="EMBL" id="JAGFBS010000058">
    <property type="protein sequence ID" value="KAG6370014.1"/>
    <property type="molecule type" value="Genomic_DNA"/>
</dbReference>
<name>A0A8I2YDP4_9AGAM</name>
<protein>
    <submittedName>
        <fullName evidence="1">Uncharacterized protein</fullName>
    </submittedName>
</protein>
<evidence type="ECO:0000313" key="1">
    <source>
        <dbReference type="EMBL" id="KAG6370014.1"/>
    </source>
</evidence>
<dbReference type="Proteomes" id="UP000683000">
    <property type="component" value="Unassembled WGS sequence"/>
</dbReference>
<dbReference type="OrthoDB" id="2657487at2759"/>
<gene>
    <name evidence="1" type="ORF">JVT61DRAFT_12532</name>
</gene>
<keyword evidence="2" id="KW-1185">Reference proteome</keyword>
<organism evidence="1 2">
    <name type="scientific">Boletus reticuloceps</name>
    <dbReference type="NCBI Taxonomy" id="495285"/>
    <lineage>
        <taxon>Eukaryota</taxon>
        <taxon>Fungi</taxon>
        <taxon>Dikarya</taxon>
        <taxon>Basidiomycota</taxon>
        <taxon>Agaricomycotina</taxon>
        <taxon>Agaricomycetes</taxon>
        <taxon>Agaricomycetidae</taxon>
        <taxon>Boletales</taxon>
        <taxon>Boletineae</taxon>
        <taxon>Boletaceae</taxon>
        <taxon>Boletoideae</taxon>
        <taxon>Boletus</taxon>
    </lineage>
</organism>
<proteinExistence type="predicted"/>
<dbReference type="AlphaFoldDB" id="A0A8I2YDP4"/>